<evidence type="ECO:0000256" key="5">
    <source>
        <dbReference type="ARBA" id="ARBA00034478"/>
    </source>
</evidence>
<comment type="pathway">
    <text evidence="5">Amino-acid biosynthesis; L-methionine biosynthesis via de novo pathway.</text>
</comment>
<keyword evidence="1 6" id="KW-0489">Methyltransferase</keyword>
<dbReference type="GO" id="GO:0009086">
    <property type="term" value="P:methionine biosynthetic process"/>
    <property type="evidence" value="ECO:0007669"/>
    <property type="project" value="TreeGrafter"/>
</dbReference>
<name>A0A0L0BUE5_LUCCU</name>
<dbReference type="InterPro" id="IPR003726">
    <property type="entry name" value="HCY_dom"/>
</dbReference>
<comment type="cofactor">
    <cofactor evidence="6">
        <name>Zn(2+)</name>
        <dbReference type="ChEBI" id="CHEBI:29105"/>
    </cofactor>
</comment>
<dbReference type="SUPFAM" id="SSF82282">
    <property type="entry name" value="Homocysteine S-methyltransferase"/>
    <property type="match status" value="2"/>
</dbReference>
<feature type="binding site" evidence="6">
    <location>
        <position position="658"/>
    </location>
    <ligand>
        <name>Zn(2+)</name>
        <dbReference type="ChEBI" id="CHEBI:29105"/>
    </ligand>
</feature>
<evidence type="ECO:0000256" key="1">
    <source>
        <dbReference type="ARBA" id="ARBA00022603"/>
    </source>
</evidence>
<feature type="binding site" evidence="6">
    <location>
        <position position="245"/>
    </location>
    <ligand>
        <name>Zn(2+)</name>
        <dbReference type="ChEBI" id="CHEBI:29105"/>
    </ligand>
</feature>
<keyword evidence="4 6" id="KW-0862">Zinc</keyword>
<evidence type="ECO:0000256" key="4">
    <source>
        <dbReference type="ARBA" id="ARBA00022833"/>
    </source>
</evidence>
<feature type="domain" description="Hcy-binding" evidence="7">
    <location>
        <begin position="347"/>
        <end position="673"/>
    </location>
</feature>
<keyword evidence="9" id="KW-1185">Reference proteome</keyword>
<dbReference type="OMA" id="NWHRIRI"/>
<evidence type="ECO:0000313" key="9">
    <source>
        <dbReference type="Proteomes" id="UP000037069"/>
    </source>
</evidence>
<dbReference type="InterPro" id="IPR036589">
    <property type="entry name" value="HCY_dom_sf"/>
</dbReference>
<evidence type="ECO:0000259" key="7">
    <source>
        <dbReference type="PROSITE" id="PS50970"/>
    </source>
</evidence>
<sequence length="682" mass="76592">MASTHEEQQQQRVLVKCGGFSTQLANHVGERIDGDPLWGSRFDLVNPTAVVQTHLDFLENGAQIILSNTYQSSVEGFMKHLKLSKEDSIQLMRKSVQLAKEARDKYIEKVEKENGSLEAGLPLILGSVGPYGAMLHDGSEYNGSYTDKVSKEEIQNWHRIRINALLAENVNGLAVETIPCPKEAEAVTQMILNDYPNVKFWVSFQCKDELHLAHGENFANAAKSIWDMVKQANARERIFGIGVNCVNPKFVAPLFKSLHVLLDDKDLPPLVVYSNRGETYDLEKDEWVDQDKCVPLETYVPEWIRLGATVIGGCCRVYPADILNIRKCIDSLDMYNITSKRSYLIFLREFFNMRLKQILVKDGGFGTQMTVHVGNAVDGDPLWSARFNATNPAAVVNTHVDFLQNGADIILTNTYQASVEGYMEHMELDADQSVELIKNTVRLAHIAKEKYLTECYQAQLNVNEGFPMIIASIGPYGAHLHDGSEYTGDYADYVPAKEITDWHRVRIDACLEAGVDALAIETIPCQMEAEALVEMLCEDYADVKFWVAFQCKDEKTLAHGEEFVEAASSLWELLKERNAQENCLAIGVNCVNPQFVTPLFKSLNGERSMEDRIPLVVYPNSGEVYDVNKGWMGKEHCVPLANYVAEWAQLGAQIIGGCCRTYARDIRHISETVQNINKLKLS</sequence>
<evidence type="ECO:0000256" key="6">
    <source>
        <dbReference type="PROSITE-ProRule" id="PRU00333"/>
    </source>
</evidence>
<accession>A0A0L0BUE5</accession>
<dbReference type="PROSITE" id="PS50970">
    <property type="entry name" value="HCY"/>
    <property type="match status" value="2"/>
</dbReference>
<protein>
    <recommendedName>
        <fullName evidence="7">Hcy-binding domain-containing protein</fullName>
    </recommendedName>
</protein>
<gene>
    <name evidence="8" type="ORF">FF38_08065</name>
</gene>
<dbReference type="AlphaFoldDB" id="A0A0L0BUE5"/>
<feature type="binding site" evidence="6">
    <location>
        <position position="659"/>
    </location>
    <ligand>
        <name>Zn(2+)</name>
        <dbReference type="ChEBI" id="CHEBI:29105"/>
    </ligand>
</feature>
<feature type="binding site" evidence="6">
    <location>
        <position position="314"/>
    </location>
    <ligand>
        <name>Zn(2+)</name>
        <dbReference type="ChEBI" id="CHEBI:29105"/>
    </ligand>
</feature>
<evidence type="ECO:0000256" key="3">
    <source>
        <dbReference type="ARBA" id="ARBA00022723"/>
    </source>
</evidence>
<dbReference type="PANTHER" id="PTHR46015:SF1">
    <property type="entry name" value="HOMOCYSTEINE S-METHYLTRANSFERASE-LIKE ISOFORM 1"/>
    <property type="match status" value="1"/>
</dbReference>
<evidence type="ECO:0000313" key="8">
    <source>
        <dbReference type="EMBL" id="KNC22829.1"/>
    </source>
</evidence>
<feature type="binding site" evidence="6">
    <location>
        <position position="315"/>
    </location>
    <ligand>
        <name>Zn(2+)</name>
        <dbReference type="ChEBI" id="CHEBI:29105"/>
    </ligand>
</feature>
<dbReference type="OrthoDB" id="261426at2759"/>
<reference evidence="8 9" key="1">
    <citation type="journal article" date="2015" name="Nat. Commun.">
        <title>Lucilia cuprina genome unlocks parasitic fly biology to underpin future interventions.</title>
        <authorList>
            <person name="Anstead C.A."/>
            <person name="Korhonen P.K."/>
            <person name="Young N.D."/>
            <person name="Hall R.S."/>
            <person name="Jex A.R."/>
            <person name="Murali S.C."/>
            <person name="Hughes D.S."/>
            <person name="Lee S.F."/>
            <person name="Perry T."/>
            <person name="Stroehlein A.J."/>
            <person name="Ansell B.R."/>
            <person name="Breugelmans B."/>
            <person name="Hofmann A."/>
            <person name="Qu J."/>
            <person name="Dugan S."/>
            <person name="Lee S.L."/>
            <person name="Chao H."/>
            <person name="Dinh H."/>
            <person name="Han Y."/>
            <person name="Doddapaneni H.V."/>
            <person name="Worley K.C."/>
            <person name="Muzny D.M."/>
            <person name="Ioannidis P."/>
            <person name="Waterhouse R.M."/>
            <person name="Zdobnov E.M."/>
            <person name="James P.J."/>
            <person name="Bagnall N.H."/>
            <person name="Kotze A.C."/>
            <person name="Gibbs R.A."/>
            <person name="Richards S."/>
            <person name="Batterham P."/>
            <person name="Gasser R.B."/>
        </authorList>
    </citation>
    <scope>NUCLEOTIDE SEQUENCE [LARGE SCALE GENOMIC DNA]</scope>
    <source>
        <strain evidence="8 9">LS</strain>
        <tissue evidence="8">Full body</tissue>
    </source>
</reference>
<organism evidence="8 9">
    <name type="scientific">Lucilia cuprina</name>
    <name type="common">Green bottle fly</name>
    <name type="synonym">Australian sheep blowfly</name>
    <dbReference type="NCBI Taxonomy" id="7375"/>
    <lineage>
        <taxon>Eukaryota</taxon>
        <taxon>Metazoa</taxon>
        <taxon>Ecdysozoa</taxon>
        <taxon>Arthropoda</taxon>
        <taxon>Hexapoda</taxon>
        <taxon>Insecta</taxon>
        <taxon>Pterygota</taxon>
        <taxon>Neoptera</taxon>
        <taxon>Endopterygota</taxon>
        <taxon>Diptera</taxon>
        <taxon>Brachycera</taxon>
        <taxon>Muscomorpha</taxon>
        <taxon>Oestroidea</taxon>
        <taxon>Calliphoridae</taxon>
        <taxon>Luciliinae</taxon>
        <taxon>Lucilia</taxon>
    </lineage>
</organism>
<dbReference type="GO" id="GO:0008898">
    <property type="term" value="F:S-adenosylmethionine-homocysteine S-methyltransferase activity"/>
    <property type="evidence" value="ECO:0007669"/>
    <property type="project" value="TreeGrafter"/>
</dbReference>
<dbReference type="STRING" id="7375.A0A0L0BUE5"/>
<dbReference type="GO" id="GO:0033528">
    <property type="term" value="P:S-methylmethionine cycle"/>
    <property type="evidence" value="ECO:0007669"/>
    <property type="project" value="TreeGrafter"/>
</dbReference>
<dbReference type="GO" id="GO:0046872">
    <property type="term" value="F:metal ion binding"/>
    <property type="evidence" value="ECO:0007669"/>
    <property type="project" value="UniProtKB-KW"/>
</dbReference>
<dbReference type="Gene3D" id="3.20.20.330">
    <property type="entry name" value="Homocysteine-binding-like domain"/>
    <property type="match status" value="2"/>
</dbReference>
<dbReference type="EMBL" id="JRES01001454">
    <property type="protein sequence ID" value="KNC22829.1"/>
    <property type="molecule type" value="Genomic_DNA"/>
</dbReference>
<dbReference type="PANTHER" id="PTHR46015">
    <property type="entry name" value="ZGC:172121"/>
    <property type="match status" value="1"/>
</dbReference>
<proteinExistence type="predicted"/>
<comment type="caution">
    <text evidence="8">The sequence shown here is derived from an EMBL/GenBank/DDBJ whole genome shotgun (WGS) entry which is preliminary data.</text>
</comment>
<dbReference type="NCBIfam" id="NF007020">
    <property type="entry name" value="PRK09485.1"/>
    <property type="match status" value="2"/>
</dbReference>
<keyword evidence="2 6" id="KW-0808">Transferase</keyword>
<evidence type="ECO:0000256" key="2">
    <source>
        <dbReference type="ARBA" id="ARBA00022679"/>
    </source>
</evidence>
<dbReference type="Proteomes" id="UP000037069">
    <property type="component" value="Unassembled WGS sequence"/>
</dbReference>
<dbReference type="InterPro" id="IPR051486">
    <property type="entry name" value="Hcy_S-methyltransferase"/>
</dbReference>
<dbReference type="Pfam" id="PF02574">
    <property type="entry name" value="S-methyl_trans"/>
    <property type="match status" value="2"/>
</dbReference>
<feature type="domain" description="Hcy-binding" evidence="7">
    <location>
        <begin position="2"/>
        <end position="329"/>
    </location>
</feature>
<feature type="binding site" evidence="6">
    <location>
        <position position="590"/>
    </location>
    <ligand>
        <name>Zn(2+)</name>
        <dbReference type="ChEBI" id="CHEBI:29105"/>
    </ligand>
</feature>
<keyword evidence="3 6" id="KW-0479">Metal-binding</keyword>
<dbReference type="GO" id="GO:0032259">
    <property type="term" value="P:methylation"/>
    <property type="evidence" value="ECO:0007669"/>
    <property type="project" value="UniProtKB-KW"/>
</dbReference>
<dbReference type="FunFam" id="3.20.20.330:FF:000002">
    <property type="entry name" value="Homocysteine S-methyltransferase"/>
    <property type="match status" value="2"/>
</dbReference>